<feature type="signal peptide" evidence="10">
    <location>
        <begin position="1"/>
        <end position="22"/>
    </location>
</feature>
<proteinExistence type="predicted"/>
<dbReference type="Proteomes" id="UP001500456">
    <property type="component" value="Unassembled WGS sequence"/>
</dbReference>
<reference evidence="14" key="1">
    <citation type="journal article" date="2019" name="Int. J. Syst. Evol. Microbiol.">
        <title>The Global Catalogue of Microorganisms (GCM) 10K type strain sequencing project: providing services to taxonomists for standard genome sequencing and annotation.</title>
        <authorList>
            <consortium name="The Broad Institute Genomics Platform"/>
            <consortium name="The Broad Institute Genome Sequencing Center for Infectious Disease"/>
            <person name="Wu L."/>
            <person name="Ma J."/>
        </authorList>
    </citation>
    <scope>NUCLEOTIDE SEQUENCE [LARGE SCALE GENOMIC DNA]</scope>
    <source>
        <strain evidence="14">JCM 16924</strain>
    </source>
</reference>
<name>A0ABP7Q968_9ACTN</name>
<evidence type="ECO:0008006" key="15">
    <source>
        <dbReference type="Google" id="ProtNLM"/>
    </source>
</evidence>
<feature type="chain" id="PRO_5045160687" description="Copper resistance protein" evidence="10">
    <location>
        <begin position="23"/>
        <end position="460"/>
    </location>
</feature>
<feature type="transmembrane region" description="Helical" evidence="9">
    <location>
        <begin position="432"/>
        <end position="454"/>
    </location>
</feature>
<evidence type="ECO:0000256" key="6">
    <source>
        <dbReference type="ARBA" id="ARBA00022989"/>
    </source>
</evidence>
<evidence type="ECO:0000256" key="2">
    <source>
        <dbReference type="ARBA" id="ARBA00022475"/>
    </source>
</evidence>
<evidence type="ECO:0000313" key="14">
    <source>
        <dbReference type="Proteomes" id="UP001500456"/>
    </source>
</evidence>
<dbReference type="InterPro" id="IPR007348">
    <property type="entry name" value="CopC_dom"/>
</dbReference>
<dbReference type="PANTHER" id="PTHR34820">
    <property type="entry name" value="INNER MEMBRANE PROTEIN YEBZ"/>
    <property type="match status" value="1"/>
</dbReference>
<comment type="subcellular location">
    <subcellularLocation>
        <location evidence="1">Cell membrane</location>
        <topology evidence="1">Multi-pass membrane protein</topology>
    </subcellularLocation>
</comment>
<gene>
    <name evidence="13" type="ORF">GCM10022232_07540</name>
</gene>
<keyword evidence="6 9" id="KW-1133">Transmembrane helix</keyword>
<evidence type="ECO:0000256" key="10">
    <source>
        <dbReference type="SAM" id="SignalP"/>
    </source>
</evidence>
<feature type="transmembrane region" description="Helical" evidence="9">
    <location>
        <begin position="159"/>
        <end position="179"/>
    </location>
</feature>
<dbReference type="PANTHER" id="PTHR34820:SF4">
    <property type="entry name" value="INNER MEMBRANE PROTEIN YEBZ"/>
    <property type="match status" value="1"/>
</dbReference>
<evidence type="ECO:0000256" key="9">
    <source>
        <dbReference type="SAM" id="Phobius"/>
    </source>
</evidence>
<evidence type="ECO:0000259" key="12">
    <source>
        <dbReference type="Pfam" id="PF05425"/>
    </source>
</evidence>
<evidence type="ECO:0000313" key="13">
    <source>
        <dbReference type="EMBL" id="GAA3978262.1"/>
    </source>
</evidence>
<evidence type="ECO:0000256" key="8">
    <source>
        <dbReference type="ARBA" id="ARBA00023136"/>
    </source>
</evidence>
<keyword evidence="7" id="KW-0186">Copper</keyword>
<keyword evidence="8 9" id="KW-0472">Membrane</keyword>
<sequence>MTRNLRRALLLLVLTPLLYALAGAPQTASAHTGLVSSSPKDGAELAKAPDQLTLTFDEPVDLADVRVLTMDGNRLPVSRTPGGGSDSVRVALAAPVGGELAVVWSVIDEKDGHASSGRLTFTTGSGAAAAATTTGGDEAASPVPAPSPSVRKGLVAARWAGYLSLALFVGGLAFVALLWPRGTHEPRARALLVLAWIGGLLSTVATVGLQGAYSPTLDFARAGGPPSLGGFRDALRPGTYADVLATEPGVVLAARGLLWVLAAVVLGALMQGGPGTSRSPGWRVGALAVSFGLLRTTGMAGHNSEGSRPTWGAVADFVHLLGAALWIGGLVMLTVAVLPRRRAGELAAVVPGYSRLAAVSVTAIVAAGLVLAWQVVGSYDALLHSSYGHLLLLKTAVLGTVLLAAYASRQWVRTRLDLAVLLRGDAATVRPFGYSVAAETGLVLVVLVVTSLLVTADPGR</sequence>
<keyword evidence="3 9" id="KW-0812">Transmembrane</keyword>
<dbReference type="RefSeq" id="WP_345561040.1">
    <property type="nucleotide sequence ID" value="NZ_BAAAZX010000002.1"/>
</dbReference>
<dbReference type="InterPro" id="IPR032694">
    <property type="entry name" value="CopC/D"/>
</dbReference>
<evidence type="ECO:0000256" key="3">
    <source>
        <dbReference type="ARBA" id="ARBA00022692"/>
    </source>
</evidence>
<comment type="caution">
    <text evidence="13">The sequence shown here is derived from an EMBL/GenBank/DDBJ whole genome shotgun (WGS) entry which is preliminary data.</text>
</comment>
<feature type="transmembrane region" description="Helical" evidence="9">
    <location>
        <begin position="191"/>
        <end position="213"/>
    </location>
</feature>
<organism evidence="13 14">
    <name type="scientific">Streptomyces plumbiresistens</name>
    <dbReference type="NCBI Taxonomy" id="511811"/>
    <lineage>
        <taxon>Bacteria</taxon>
        <taxon>Bacillati</taxon>
        <taxon>Actinomycetota</taxon>
        <taxon>Actinomycetes</taxon>
        <taxon>Kitasatosporales</taxon>
        <taxon>Streptomycetaceae</taxon>
        <taxon>Streptomyces</taxon>
    </lineage>
</organism>
<dbReference type="SUPFAM" id="SSF81296">
    <property type="entry name" value="E set domains"/>
    <property type="match status" value="1"/>
</dbReference>
<dbReference type="Pfam" id="PF04234">
    <property type="entry name" value="CopC"/>
    <property type="match status" value="1"/>
</dbReference>
<keyword evidence="2" id="KW-1003">Cell membrane</keyword>
<dbReference type="EMBL" id="BAAAZX010000002">
    <property type="protein sequence ID" value="GAA3978262.1"/>
    <property type="molecule type" value="Genomic_DNA"/>
</dbReference>
<feature type="transmembrane region" description="Helical" evidence="9">
    <location>
        <begin position="317"/>
        <end position="336"/>
    </location>
</feature>
<dbReference type="Gene3D" id="2.60.40.1220">
    <property type="match status" value="1"/>
</dbReference>
<evidence type="ECO:0000256" key="4">
    <source>
        <dbReference type="ARBA" id="ARBA00022723"/>
    </source>
</evidence>
<feature type="domain" description="Copper resistance protein D" evidence="12">
    <location>
        <begin position="348"/>
        <end position="453"/>
    </location>
</feature>
<dbReference type="InterPro" id="IPR014756">
    <property type="entry name" value="Ig_E-set"/>
</dbReference>
<evidence type="ECO:0000259" key="11">
    <source>
        <dbReference type="Pfam" id="PF04234"/>
    </source>
</evidence>
<feature type="transmembrane region" description="Helical" evidence="9">
    <location>
        <begin position="387"/>
        <end position="407"/>
    </location>
</feature>
<dbReference type="Pfam" id="PF05425">
    <property type="entry name" value="CopD"/>
    <property type="match status" value="1"/>
</dbReference>
<accession>A0ABP7Q968</accession>
<evidence type="ECO:0000256" key="1">
    <source>
        <dbReference type="ARBA" id="ARBA00004651"/>
    </source>
</evidence>
<dbReference type="InterPro" id="IPR008457">
    <property type="entry name" value="Cu-R_CopD_dom"/>
</dbReference>
<keyword evidence="5 10" id="KW-0732">Signal</keyword>
<feature type="domain" description="CopC" evidence="11">
    <location>
        <begin position="31"/>
        <end position="122"/>
    </location>
</feature>
<keyword evidence="14" id="KW-1185">Reference proteome</keyword>
<evidence type="ECO:0000256" key="7">
    <source>
        <dbReference type="ARBA" id="ARBA00023008"/>
    </source>
</evidence>
<feature type="transmembrane region" description="Helical" evidence="9">
    <location>
        <begin position="356"/>
        <end position="375"/>
    </location>
</feature>
<evidence type="ECO:0000256" key="5">
    <source>
        <dbReference type="ARBA" id="ARBA00022729"/>
    </source>
</evidence>
<feature type="transmembrane region" description="Helical" evidence="9">
    <location>
        <begin position="250"/>
        <end position="269"/>
    </location>
</feature>
<protein>
    <recommendedName>
        <fullName evidence="15">Copper resistance protein</fullName>
    </recommendedName>
</protein>
<dbReference type="InterPro" id="IPR014755">
    <property type="entry name" value="Cu-Rt/internalin_Ig-like"/>
</dbReference>
<feature type="transmembrane region" description="Helical" evidence="9">
    <location>
        <begin position="281"/>
        <end position="297"/>
    </location>
</feature>
<keyword evidence="4" id="KW-0479">Metal-binding</keyword>